<evidence type="ECO:0000256" key="3">
    <source>
        <dbReference type="SAM" id="SignalP"/>
    </source>
</evidence>
<proteinExistence type="predicted"/>
<dbReference type="EMBL" id="JAGTXO010000010">
    <property type="protein sequence ID" value="KAG8465383.1"/>
    <property type="molecule type" value="Genomic_DNA"/>
</dbReference>
<sequence length="503" mass="55899">MRLLLACVLLACVRRSTGWVTKTIGSSKFPMRWSVPESNEDAAGLGAGISWAIADDFGEKMVPLFKENDFRLGYDFVTAESLNDALQRAMFQWASNHKYLNFFNVSDKCTAAEGKDCAVAELYIHAGAGGEEFQWAPVKVFQTFNSTSGARVRTTAGESIDARAIVKSEVKFFTDHPVEAPDFRLGRQCFYLDETFCEPFHREQRKYDLKLMVEVVCFVIWAIAFLMAVKRLLEYVVGYCQKGWEGVKMIMRVHASHILYSYFTMLMLIFPPAFYWVALYPCFLCVSFESIATGAIGQVLGFEYNDAPDVTNYKSTERMSADVCKKPHEYIAESSADTASVVRTPSNFAANYCLTGSDLDGLYHLYPLCSGARVIPGCLRSKTNLGFLRVGLAFGLPFVVTSLVIFVGVAVLRRVEKRASEDVKKRLAVNAFATSSPVKVPKRRQSLGGKILSRFSGRSSSRAGLPRKPSDARPHSVSSSTMAQQPAHAPAEADYDNLVARRV</sequence>
<dbReference type="OrthoDB" id="10440373at2759"/>
<protein>
    <submittedName>
        <fullName evidence="4">Uncharacterized protein</fullName>
    </submittedName>
</protein>
<gene>
    <name evidence="4" type="ORF">KFE25_002690</name>
</gene>
<comment type="caution">
    <text evidence="4">The sequence shown here is derived from an EMBL/GenBank/DDBJ whole genome shotgun (WGS) entry which is preliminary data.</text>
</comment>
<dbReference type="AlphaFoldDB" id="A0A8J6CF88"/>
<feature type="region of interest" description="Disordered" evidence="1">
    <location>
        <begin position="455"/>
        <end position="503"/>
    </location>
</feature>
<feature type="transmembrane region" description="Helical" evidence="2">
    <location>
        <begin position="390"/>
        <end position="412"/>
    </location>
</feature>
<feature type="signal peptide" evidence="3">
    <location>
        <begin position="1"/>
        <end position="18"/>
    </location>
</feature>
<name>A0A8J6CF88_DIALT</name>
<organism evidence="4 5">
    <name type="scientific">Diacronema lutheri</name>
    <name type="common">Unicellular marine alga</name>
    <name type="synonym">Monochrysis lutheri</name>
    <dbReference type="NCBI Taxonomy" id="2081491"/>
    <lineage>
        <taxon>Eukaryota</taxon>
        <taxon>Haptista</taxon>
        <taxon>Haptophyta</taxon>
        <taxon>Pavlovophyceae</taxon>
        <taxon>Pavlovales</taxon>
        <taxon>Pavlovaceae</taxon>
        <taxon>Diacronema</taxon>
    </lineage>
</organism>
<keyword evidence="2" id="KW-0472">Membrane</keyword>
<keyword evidence="5" id="KW-1185">Reference proteome</keyword>
<reference evidence="4" key="1">
    <citation type="submission" date="2021-05" db="EMBL/GenBank/DDBJ databases">
        <title>The genome of the haptophyte Pavlova lutheri (Diacronema luteri, Pavlovales) - a model for lipid biosynthesis in eukaryotic algae.</title>
        <authorList>
            <person name="Hulatt C.J."/>
            <person name="Posewitz M.C."/>
        </authorList>
    </citation>
    <scope>NUCLEOTIDE SEQUENCE</scope>
    <source>
        <strain evidence="4">NIVA-4/92</strain>
    </source>
</reference>
<evidence type="ECO:0000256" key="2">
    <source>
        <dbReference type="SAM" id="Phobius"/>
    </source>
</evidence>
<evidence type="ECO:0000313" key="5">
    <source>
        <dbReference type="Proteomes" id="UP000751190"/>
    </source>
</evidence>
<dbReference type="Proteomes" id="UP000751190">
    <property type="component" value="Unassembled WGS sequence"/>
</dbReference>
<feature type="transmembrane region" description="Helical" evidence="2">
    <location>
        <begin position="211"/>
        <end position="229"/>
    </location>
</feature>
<evidence type="ECO:0000256" key="1">
    <source>
        <dbReference type="SAM" id="MobiDB-lite"/>
    </source>
</evidence>
<feature type="transmembrane region" description="Helical" evidence="2">
    <location>
        <begin position="258"/>
        <end position="278"/>
    </location>
</feature>
<feature type="chain" id="PRO_5035156979" evidence="3">
    <location>
        <begin position="19"/>
        <end position="503"/>
    </location>
</feature>
<keyword evidence="2" id="KW-0812">Transmembrane</keyword>
<keyword evidence="2" id="KW-1133">Transmembrane helix</keyword>
<accession>A0A8J6CF88</accession>
<evidence type="ECO:0000313" key="4">
    <source>
        <dbReference type="EMBL" id="KAG8465383.1"/>
    </source>
</evidence>
<keyword evidence="3" id="KW-0732">Signal</keyword>